<dbReference type="PROSITE" id="PS50240">
    <property type="entry name" value="TRYPSIN_DOM"/>
    <property type="match status" value="1"/>
</dbReference>
<dbReference type="PANTHER" id="PTHR24264:SF54">
    <property type="entry name" value="PEPTIDASE S1 DOMAIN-CONTAINING PROTEIN"/>
    <property type="match status" value="1"/>
</dbReference>
<dbReference type="Gene3D" id="2.40.10.10">
    <property type="entry name" value="Trypsin-like serine proteases"/>
    <property type="match status" value="1"/>
</dbReference>
<dbReference type="InterPro" id="IPR050127">
    <property type="entry name" value="Serine_Proteases_S1"/>
</dbReference>
<organism evidence="6 7">
    <name type="scientific">Timema podura</name>
    <name type="common">Walking stick</name>
    <dbReference type="NCBI Taxonomy" id="61482"/>
    <lineage>
        <taxon>Eukaryota</taxon>
        <taxon>Metazoa</taxon>
        <taxon>Ecdysozoa</taxon>
        <taxon>Arthropoda</taxon>
        <taxon>Hexapoda</taxon>
        <taxon>Insecta</taxon>
        <taxon>Pterygota</taxon>
        <taxon>Neoptera</taxon>
        <taxon>Polyneoptera</taxon>
        <taxon>Phasmatodea</taxon>
        <taxon>Timematodea</taxon>
        <taxon>Timematoidea</taxon>
        <taxon>Timematidae</taxon>
        <taxon>Timema</taxon>
    </lineage>
</organism>
<dbReference type="PANTHER" id="PTHR24264">
    <property type="entry name" value="TRYPSIN-RELATED"/>
    <property type="match status" value="1"/>
</dbReference>
<keyword evidence="7" id="KW-1185">Reference proteome</keyword>
<evidence type="ECO:0000256" key="3">
    <source>
        <dbReference type="ARBA" id="ARBA00022825"/>
    </source>
</evidence>
<gene>
    <name evidence="6" type="ORF">TPAB3V08_LOCUS5926</name>
</gene>
<dbReference type="InterPro" id="IPR009003">
    <property type="entry name" value="Peptidase_S1_PA"/>
</dbReference>
<keyword evidence="3" id="KW-0720">Serine protease</keyword>
<dbReference type="Proteomes" id="UP001153148">
    <property type="component" value="Unassembled WGS sequence"/>
</dbReference>
<sequence>SPPTCSARDFPKEGPTLVSSPDRDSNHDLPLLGSPAQHVTSALANFATEAGIITTGDSGGALLAEDFYGRMVVAGIVSWGLGCGRPTNPGVYTKVSQYTDWILKNIMGNGCRCL</sequence>
<dbReference type="InterPro" id="IPR043504">
    <property type="entry name" value="Peptidase_S1_PA_chymotrypsin"/>
</dbReference>
<evidence type="ECO:0000313" key="7">
    <source>
        <dbReference type="Proteomes" id="UP001153148"/>
    </source>
</evidence>
<feature type="non-terminal residue" evidence="6">
    <location>
        <position position="1"/>
    </location>
</feature>
<protein>
    <recommendedName>
        <fullName evidence="5">Peptidase S1 domain-containing protein</fullName>
    </recommendedName>
</protein>
<dbReference type="Pfam" id="PF00089">
    <property type="entry name" value="Trypsin"/>
    <property type="match status" value="1"/>
</dbReference>
<feature type="domain" description="Peptidase S1" evidence="5">
    <location>
        <begin position="1"/>
        <end position="107"/>
    </location>
</feature>
<evidence type="ECO:0000256" key="2">
    <source>
        <dbReference type="ARBA" id="ARBA00022801"/>
    </source>
</evidence>
<evidence type="ECO:0000256" key="4">
    <source>
        <dbReference type="SAM" id="MobiDB-lite"/>
    </source>
</evidence>
<feature type="region of interest" description="Disordered" evidence="4">
    <location>
        <begin position="1"/>
        <end position="31"/>
    </location>
</feature>
<comment type="caution">
    <text evidence="6">The sequence shown here is derived from an EMBL/GenBank/DDBJ whole genome shotgun (WGS) entry which is preliminary data.</text>
</comment>
<accession>A0ABN7NZ88</accession>
<reference evidence="6" key="1">
    <citation type="submission" date="2021-03" db="EMBL/GenBank/DDBJ databases">
        <authorList>
            <person name="Tran Van P."/>
        </authorList>
    </citation>
    <scope>NUCLEOTIDE SEQUENCE</scope>
</reference>
<dbReference type="EMBL" id="CAJPIN010008398">
    <property type="protein sequence ID" value="CAG2058960.1"/>
    <property type="molecule type" value="Genomic_DNA"/>
</dbReference>
<name>A0ABN7NZ88_TIMPD</name>
<keyword evidence="1" id="KW-0645">Protease</keyword>
<dbReference type="InterPro" id="IPR001254">
    <property type="entry name" value="Trypsin_dom"/>
</dbReference>
<evidence type="ECO:0000256" key="1">
    <source>
        <dbReference type="ARBA" id="ARBA00022670"/>
    </source>
</evidence>
<evidence type="ECO:0000313" key="6">
    <source>
        <dbReference type="EMBL" id="CAG2058960.1"/>
    </source>
</evidence>
<proteinExistence type="predicted"/>
<evidence type="ECO:0000259" key="5">
    <source>
        <dbReference type="PROSITE" id="PS50240"/>
    </source>
</evidence>
<keyword evidence="2" id="KW-0378">Hydrolase</keyword>
<dbReference type="SUPFAM" id="SSF50494">
    <property type="entry name" value="Trypsin-like serine proteases"/>
    <property type="match status" value="1"/>
</dbReference>